<reference evidence="2" key="1">
    <citation type="journal article" date="2010" name="Nat. Biotechnol.">
        <title>Draft genome sequence of the oilseed species Ricinus communis.</title>
        <authorList>
            <person name="Chan A.P."/>
            <person name="Crabtree J."/>
            <person name="Zhao Q."/>
            <person name="Lorenzi H."/>
            <person name="Orvis J."/>
            <person name="Puiu D."/>
            <person name="Melake-Berhan A."/>
            <person name="Jones K.M."/>
            <person name="Redman J."/>
            <person name="Chen G."/>
            <person name="Cahoon E.B."/>
            <person name="Gedil M."/>
            <person name="Stanke M."/>
            <person name="Haas B.J."/>
            <person name="Wortman J.R."/>
            <person name="Fraser-Liggett C.M."/>
            <person name="Ravel J."/>
            <person name="Rabinowicz P.D."/>
        </authorList>
    </citation>
    <scope>NUCLEOTIDE SEQUENCE [LARGE SCALE GENOMIC DNA]</scope>
    <source>
        <strain evidence="2">cv. Hale</strain>
    </source>
</reference>
<accession>B9RSG4</accession>
<dbReference type="Proteomes" id="UP000008311">
    <property type="component" value="Unassembled WGS sequence"/>
</dbReference>
<keyword evidence="2" id="KW-1185">Reference proteome</keyword>
<evidence type="ECO:0000313" key="2">
    <source>
        <dbReference type="Proteomes" id="UP000008311"/>
    </source>
</evidence>
<evidence type="ECO:0000313" key="1">
    <source>
        <dbReference type="EMBL" id="EEF45702.1"/>
    </source>
</evidence>
<dbReference type="AlphaFoldDB" id="B9RSG4"/>
<proteinExistence type="predicted"/>
<dbReference type="EMBL" id="EQ973810">
    <property type="protein sequence ID" value="EEF45702.1"/>
    <property type="molecule type" value="Genomic_DNA"/>
</dbReference>
<dbReference type="InParanoid" id="B9RSG4"/>
<gene>
    <name evidence="1" type="ORF">RCOM_1243210</name>
</gene>
<sequence length="89" mass="9962">MYMLGYVRNRLISAYVEAELIVEHEGENLSTGNEAGDAHVRNEEIIRDDNMVEASVVGGVMEGAKYNATIQLDEYIPVDKSDTNDRLEN</sequence>
<name>B9RSG4_RICCO</name>
<organism evidence="1 2">
    <name type="scientific">Ricinus communis</name>
    <name type="common">Castor bean</name>
    <dbReference type="NCBI Taxonomy" id="3988"/>
    <lineage>
        <taxon>Eukaryota</taxon>
        <taxon>Viridiplantae</taxon>
        <taxon>Streptophyta</taxon>
        <taxon>Embryophyta</taxon>
        <taxon>Tracheophyta</taxon>
        <taxon>Spermatophyta</taxon>
        <taxon>Magnoliopsida</taxon>
        <taxon>eudicotyledons</taxon>
        <taxon>Gunneridae</taxon>
        <taxon>Pentapetalae</taxon>
        <taxon>rosids</taxon>
        <taxon>fabids</taxon>
        <taxon>Malpighiales</taxon>
        <taxon>Euphorbiaceae</taxon>
        <taxon>Acalyphoideae</taxon>
        <taxon>Acalypheae</taxon>
        <taxon>Ricinus</taxon>
    </lineage>
</organism>
<protein>
    <submittedName>
        <fullName evidence="1">Uncharacterized protein</fullName>
    </submittedName>
</protein>